<protein>
    <recommendedName>
        <fullName evidence="5">Zinc finger CHC2-type domain-containing protein</fullName>
    </recommendedName>
</protein>
<dbReference type="SMART" id="SM00400">
    <property type="entry name" value="ZnF_CHCC"/>
    <property type="match status" value="1"/>
</dbReference>
<dbReference type="GO" id="GO:0003677">
    <property type="term" value="F:DNA binding"/>
    <property type="evidence" value="ECO:0007669"/>
    <property type="project" value="InterPro"/>
</dbReference>
<dbReference type="PANTHER" id="PTHR30313:SF2">
    <property type="entry name" value="DNA PRIMASE"/>
    <property type="match status" value="1"/>
</dbReference>
<evidence type="ECO:0000259" key="5">
    <source>
        <dbReference type="SMART" id="SM00400"/>
    </source>
</evidence>
<sequence>MKRIPEAELERIRATVNLHTIVELHVDGWSRSKSNFARGDYWACCPFHGETTPSFHVDDGKGRYKCFGCGASGDHFKFLMEKTGCSFVEAVEQLGGRSEPEPMTPDQIAADQEARARKRDERERKAETFRADEIRRSAKIMDAGGRVGGTEGESYLRGRGLLPCPVRLPLRFLPHYQYWHQRDVPGRKKPEPYVLMSAPAMLAPITGPEGFQGVHITCIDPLLPGKKLVIEDPEHPGEVLPPKKIRGSKRGASIKLWTPDQFDRLVIGEGIETVLSVLVAELETDRFSRTAYWASIDLQHMGGKAVESVAHPTAKDKAGRPRRVPGPVADMDDRDALLIPDHVSEVLRLGDGDSCRFTADQVMARSRARWARPGLKDRTVFAPEDQDFNDILMGVS</sequence>
<reference evidence="6" key="2">
    <citation type="journal article" date="2021" name="Microorganisms">
        <title>Bacterial Dimethylsulfoniopropionate Biosynthesis in the East China Sea.</title>
        <authorList>
            <person name="Liu J."/>
            <person name="Zhang Y."/>
            <person name="Liu J."/>
            <person name="Zhong H."/>
            <person name="Williams B.T."/>
            <person name="Zheng Y."/>
            <person name="Curson A.R.J."/>
            <person name="Sun C."/>
            <person name="Sun H."/>
            <person name="Song D."/>
            <person name="Wagner Mackenzie B."/>
            <person name="Bermejo Martinez A."/>
            <person name="Todd J.D."/>
            <person name="Zhang X.H."/>
        </authorList>
    </citation>
    <scope>NUCLEOTIDE SEQUENCE</scope>
    <source>
        <strain evidence="6">AESS21</strain>
    </source>
</reference>
<proteinExistence type="predicted"/>
<feature type="region of interest" description="Disordered" evidence="4">
    <location>
        <begin position="311"/>
        <end position="331"/>
    </location>
</feature>
<dbReference type="AlphaFoldDB" id="A0A944CCL6"/>
<evidence type="ECO:0000256" key="4">
    <source>
        <dbReference type="SAM" id="MobiDB-lite"/>
    </source>
</evidence>
<evidence type="ECO:0000256" key="3">
    <source>
        <dbReference type="ARBA" id="ARBA00022833"/>
    </source>
</evidence>
<dbReference type="EMBL" id="QTKU01000001">
    <property type="protein sequence ID" value="MBS8259743.1"/>
    <property type="molecule type" value="Genomic_DNA"/>
</dbReference>
<comment type="caution">
    <text evidence="6">The sequence shown here is derived from an EMBL/GenBank/DDBJ whole genome shotgun (WGS) entry which is preliminary data.</text>
</comment>
<dbReference type="SUPFAM" id="SSF57783">
    <property type="entry name" value="Zinc beta-ribbon"/>
    <property type="match status" value="1"/>
</dbReference>
<dbReference type="PANTHER" id="PTHR30313">
    <property type="entry name" value="DNA PRIMASE"/>
    <property type="match status" value="1"/>
</dbReference>
<keyword evidence="2" id="KW-0863">Zinc-finger</keyword>
<dbReference type="Pfam" id="PF23639">
    <property type="entry name" value="DUF7146"/>
    <property type="match status" value="1"/>
</dbReference>
<evidence type="ECO:0000256" key="1">
    <source>
        <dbReference type="ARBA" id="ARBA00022723"/>
    </source>
</evidence>
<dbReference type="InterPro" id="IPR002694">
    <property type="entry name" value="Znf_CHC2"/>
</dbReference>
<dbReference type="GO" id="GO:0006269">
    <property type="term" value="P:DNA replication, synthesis of primer"/>
    <property type="evidence" value="ECO:0007669"/>
    <property type="project" value="TreeGrafter"/>
</dbReference>
<dbReference type="Gene3D" id="3.90.580.10">
    <property type="entry name" value="Zinc finger, CHC2-type domain"/>
    <property type="match status" value="1"/>
</dbReference>
<name>A0A944CCL6_9HYPH</name>
<evidence type="ECO:0000313" key="6">
    <source>
        <dbReference type="EMBL" id="MBS8259743.1"/>
    </source>
</evidence>
<keyword evidence="3" id="KW-0862">Zinc</keyword>
<feature type="compositionally biased region" description="Basic and acidic residues" evidence="4">
    <location>
        <begin position="112"/>
        <end position="126"/>
    </location>
</feature>
<dbReference type="InterPro" id="IPR036977">
    <property type="entry name" value="DNA_primase_Znf_CHC2"/>
</dbReference>
<dbReference type="RefSeq" id="WP_213215313.1">
    <property type="nucleotide sequence ID" value="NZ_QTKU01000001.1"/>
</dbReference>
<feature type="region of interest" description="Disordered" evidence="4">
    <location>
        <begin position="96"/>
        <end position="126"/>
    </location>
</feature>
<dbReference type="GO" id="GO:0005737">
    <property type="term" value="C:cytoplasm"/>
    <property type="evidence" value="ECO:0007669"/>
    <property type="project" value="TreeGrafter"/>
</dbReference>
<dbReference type="GO" id="GO:0008270">
    <property type="term" value="F:zinc ion binding"/>
    <property type="evidence" value="ECO:0007669"/>
    <property type="project" value="UniProtKB-KW"/>
</dbReference>
<feature type="domain" description="Zinc finger CHC2-type" evidence="5">
    <location>
        <begin position="41"/>
        <end position="95"/>
    </location>
</feature>
<evidence type="ECO:0000256" key="2">
    <source>
        <dbReference type="ARBA" id="ARBA00022771"/>
    </source>
</evidence>
<reference evidence="6" key="1">
    <citation type="submission" date="2018-08" db="EMBL/GenBank/DDBJ databases">
        <authorList>
            <person name="Jin W."/>
            <person name="Wang H."/>
            <person name="Yang Y."/>
            <person name="Li M."/>
            <person name="Liu J."/>
        </authorList>
    </citation>
    <scope>NUCLEOTIDE SEQUENCE</scope>
    <source>
        <strain evidence="6">AESS21</strain>
    </source>
</reference>
<gene>
    <name evidence="6" type="ORF">DYI23_05880</name>
</gene>
<accession>A0A944CCL6</accession>
<organism evidence="6 7">
    <name type="scientific">Roseibium polysiphoniae</name>
    <dbReference type="NCBI Taxonomy" id="2571221"/>
    <lineage>
        <taxon>Bacteria</taxon>
        <taxon>Pseudomonadati</taxon>
        <taxon>Pseudomonadota</taxon>
        <taxon>Alphaproteobacteria</taxon>
        <taxon>Hyphomicrobiales</taxon>
        <taxon>Stappiaceae</taxon>
        <taxon>Roseibium</taxon>
    </lineage>
</organism>
<dbReference type="InterPro" id="IPR055570">
    <property type="entry name" value="DUF7146"/>
</dbReference>
<dbReference type="Proteomes" id="UP000705379">
    <property type="component" value="Unassembled WGS sequence"/>
</dbReference>
<dbReference type="Pfam" id="PF01807">
    <property type="entry name" value="Zn_ribbon_DnaG"/>
    <property type="match status" value="1"/>
</dbReference>
<evidence type="ECO:0000313" key="7">
    <source>
        <dbReference type="Proteomes" id="UP000705379"/>
    </source>
</evidence>
<keyword evidence="1" id="KW-0479">Metal-binding</keyword>
<dbReference type="GO" id="GO:0003899">
    <property type="term" value="F:DNA-directed RNA polymerase activity"/>
    <property type="evidence" value="ECO:0007669"/>
    <property type="project" value="InterPro"/>
</dbReference>
<dbReference type="InterPro" id="IPR050219">
    <property type="entry name" value="DnaG_primase"/>
</dbReference>